<evidence type="ECO:0000313" key="1">
    <source>
        <dbReference type="EMBL" id="KAF0733029.1"/>
    </source>
</evidence>
<dbReference type="Proteomes" id="UP000481153">
    <property type="component" value="Unassembled WGS sequence"/>
</dbReference>
<protein>
    <submittedName>
        <fullName evidence="1">Uncharacterized protein</fullName>
    </submittedName>
</protein>
<keyword evidence="2" id="KW-1185">Reference proteome</keyword>
<dbReference type="EMBL" id="VJMJ01000126">
    <property type="protein sequence ID" value="KAF0733029.1"/>
    <property type="molecule type" value="Genomic_DNA"/>
</dbReference>
<dbReference type="VEuPathDB" id="FungiDB:AeMF1_001759"/>
<gene>
    <name evidence="1" type="ORF">Ae201684_009855</name>
</gene>
<comment type="caution">
    <text evidence="1">The sequence shown here is derived from an EMBL/GenBank/DDBJ whole genome shotgun (WGS) entry which is preliminary data.</text>
</comment>
<accession>A0A6G0WZT2</accession>
<proteinExistence type="predicted"/>
<name>A0A6G0WZT2_9STRA</name>
<sequence length="220" mass="25385">MGRDQFKPINDTQAHNYLVDHVDRTFTVIIFKWGNRINSAADLQEFQRQCVAPQVQDRAGAAAEALHQQMVESLKTAWEGVYTAYEATWRMWASHILKRPTHEHEALISRHPPMQMIHLFESVPNGAQQRIEDLQRNLRAARDVVDACIEDVSVLMKDAENLSVRIKACFQMLTAKRDIIDSFSREVMPSDVDENFHRLLHTIPNVGDVEHQEESQEIDE</sequence>
<dbReference type="AlphaFoldDB" id="A0A6G0WZT2"/>
<reference evidence="1 2" key="1">
    <citation type="submission" date="2019-07" db="EMBL/GenBank/DDBJ databases">
        <title>Genomics analysis of Aphanomyces spp. identifies a new class of oomycete effector associated with host adaptation.</title>
        <authorList>
            <person name="Gaulin E."/>
        </authorList>
    </citation>
    <scope>NUCLEOTIDE SEQUENCE [LARGE SCALE GENOMIC DNA]</scope>
    <source>
        <strain evidence="1 2">ATCC 201684</strain>
    </source>
</reference>
<organism evidence="1 2">
    <name type="scientific">Aphanomyces euteiches</name>
    <dbReference type="NCBI Taxonomy" id="100861"/>
    <lineage>
        <taxon>Eukaryota</taxon>
        <taxon>Sar</taxon>
        <taxon>Stramenopiles</taxon>
        <taxon>Oomycota</taxon>
        <taxon>Saprolegniomycetes</taxon>
        <taxon>Saprolegniales</taxon>
        <taxon>Verrucalvaceae</taxon>
        <taxon>Aphanomyces</taxon>
    </lineage>
</organism>
<evidence type="ECO:0000313" key="2">
    <source>
        <dbReference type="Proteomes" id="UP000481153"/>
    </source>
</evidence>